<evidence type="ECO:0000256" key="4">
    <source>
        <dbReference type="ARBA" id="ARBA00023004"/>
    </source>
</evidence>
<name>A0ABT7VV53_9GAMM</name>
<dbReference type="InterPro" id="IPR013785">
    <property type="entry name" value="Aldolase_TIM"/>
</dbReference>
<keyword evidence="2" id="KW-0949">S-adenosyl-L-methionine</keyword>
<dbReference type="InterPro" id="IPR007197">
    <property type="entry name" value="rSAM"/>
</dbReference>
<organism evidence="6 7">
    <name type="scientific">Candidatus Marithioploca araucensis</name>
    <dbReference type="NCBI Taxonomy" id="70273"/>
    <lineage>
        <taxon>Bacteria</taxon>
        <taxon>Pseudomonadati</taxon>
        <taxon>Pseudomonadota</taxon>
        <taxon>Gammaproteobacteria</taxon>
        <taxon>Thiotrichales</taxon>
        <taxon>Thiotrichaceae</taxon>
        <taxon>Candidatus Marithioploca</taxon>
    </lineage>
</organism>
<keyword evidence="7" id="KW-1185">Reference proteome</keyword>
<keyword evidence="5" id="KW-0411">Iron-sulfur</keyword>
<keyword evidence="4" id="KW-0408">Iron</keyword>
<dbReference type="SFLD" id="SFLDS00029">
    <property type="entry name" value="Radical_SAM"/>
    <property type="match status" value="1"/>
</dbReference>
<feature type="non-terminal residue" evidence="6">
    <location>
        <position position="81"/>
    </location>
</feature>
<evidence type="ECO:0000256" key="5">
    <source>
        <dbReference type="ARBA" id="ARBA00023014"/>
    </source>
</evidence>
<gene>
    <name evidence="6" type="ORF">QUF54_08590</name>
</gene>
<dbReference type="Gene3D" id="3.20.20.70">
    <property type="entry name" value="Aldolase class I"/>
    <property type="match status" value="1"/>
</dbReference>
<dbReference type="InterPro" id="IPR058240">
    <property type="entry name" value="rSAM_sf"/>
</dbReference>
<evidence type="ECO:0000256" key="3">
    <source>
        <dbReference type="ARBA" id="ARBA00022723"/>
    </source>
</evidence>
<proteinExistence type="predicted"/>
<dbReference type="EMBL" id="JAUCGM010000615">
    <property type="protein sequence ID" value="MDM8563395.1"/>
    <property type="molecule type" value="Genomic_DNA"/>
</dbReference>
<protein>
    <submittedName>
        <fullName evidence="6">4Fe-4S cluster-binding domain-containing protein</fullName>
    </submittedName>
</protein>
<evidence type="ECO:0000313" key="7">
    <source>
        <dbReference type="Proteomes" id="UP001171945"/>
    </source>
</evidence>
<accession>A0ABT7VV53</accession>
<evidence type="ECO:0000256" key="1">
    <source>
        <dbReference type="ARBA" id="ARBA00001966"/>
    </source>
</evidence>
<dbReference type="Proteomes" id="UP001171945">
    <property type="component" value="Unassembled WGS sequence"/>
</dbReference>
<dbReference type="Pfam" id="PF13353">
    <property type="entry name" value="Fer4_12"/>
    <property type="match status" value="1"/>
</dbReference>
<comment type="caution">
    <text evidence="6">The sequence shown here is derived from an EMBL/GenBank/DDBJ whole genome shotgun (WGS) entry which is preliminary data.</text>
</comment>
<evidence type="ECO:0000313" key="6">
    <source>
        <dbReference type="EMBL" id="MDM8563395.1"/>
    </source>
</evidence>
<reference evidence="6" key="1">
    <citation type="submission" date="2023-06" db="EMBL/GenBank/DDBJ databases">
        <title>Uncultivated large filamentous bacteria from sulfidic sediments reveal new species and different genomic features in energy metabolism and defense.</title>
        <authorList>
            <person name="Fonseca A."/>
        </authorList>
    </citation>
    <scope>NUCLEOTIDE SEQUENCE</scope>
    <source>
        <strain evidence="6">HSG4</strain>
    </source>
</reference>
<evidence type="ECO:0000256" key="2">
    <source>
        <dbReference type="ARBA" id="ARBA00022691"/>
    </source>
</evidence>
<dbReference type="SUPFAM" id="SSF102114">
    <property type="entry name" value="Radical SAM enzymes"/>
    <property type="match status" value="1"/>
</dbReference>
<sequence length="81" mass="9132">MSQPFNIAHIETSSFIYGPGERFVIWVQGCTLGCRGCWNRTMLSKRPKQLIAREKLLQQILDIDSIQGITLLGGEPLQQLS</sequence>
<comment type="cofactor">
    <cofactor evidence="1">
        <name>[4Fe-4S] cluster</name>
        <dbReference type="ChEBI" id="CHEBI:49883"/>
    </cofactor>
</comment>
<keyword evidence="3" id="KW-0479">Metal-binding</keyword>